<dbReference type="PANTHER" id="PTHR14428:SF5">
    <property type="entry name" value="NUCLEOLAR COMPLEX PROTEIN 3 HOMOLOG"/>
    <property type="match status" value="1"/>
</dbReference>
<comment type="caution">
    <text evidence="3">The sequence shown here is derived from an EMBL/GenBank/DDBJ whole genome shotgun (WGS) entry which is preliminary data.</text>
</comment>
<dbReference type="Proteomes" id="UP000215902">
    <property type="component" value="Unassembled WGS sequence"/>
</dbReference>
<dbReference type="GO" id="GO:0003682">
    <property type="term" value="F:chromatin binding"/>
    <property type="evidence" value="ECO:0007669"/>
    <property type="project" value="TreeGrafter"/>
</dbReference>
<accession>A0A267F7T4</accession>
<feature type="region of interest" description="Disordered" evidence="1">
    <location>
        <begin position="652"/>
        <end position="740"/>
    </location>
</feature>
<dbReference type="SUPFAM" id="SSF48371">
    <property type="entry name" value="ARM repeat"/>
    <property type="match status" value="1"/>
</dbReference>
<dbReference type="GO" id="GO:0005730">
    <property type="term" value="C:nucleolus"/>
    <property type="evidence" value="ECO:0007669"/>
    <property type="project" value="TreeGrafter"/>
</dbReference>
<keyword evidence="4" id="KW-1185">Reference proteome</keyword>
<feature type="domain" description="Nucleolar complex-associated protein 3 N-terminal" evidence="2">
    <location>
        <begin position="104"/>
        <end position="197"/>
    </location>
</feature>
<protein>
    <recommendedName>
        <fullName evidence="2">Nucleolar complex-associated protein 3 N-terminal domain-containing protein</fullName>
    </recommendedName>
</protein>
<dbReference type="Pfam" id="PF07540">
    <property type="entry name" value="NOC3p"/>
    <property type="match status" value="1"/>
</dbReference>
<organism evidence="3 4">
    <name type="scientific">Macrostomum lignano</name>
    <dbReference type="NCBI Taxonomy" id="282301"/>
    <lineage>
        <taxon>Eukaryota</taxon>
        <taxon>Metazoa</taxon>
        <taxon>Spiralia</taxon>
        <taxon>Lophotrochozoa</taxon>
        <taxon>Platyhelminthes</taxon>
        <taxon>Rhabditophora</taxon>
        <taxon>Macrostomorpha</taxon>
        <taxon>Macrostomida</taxon>
        <taxon>Macrostomidae</taxon>
        <taxon>Macrostomum</taxon>
    </lineage>
</organism>
<proteinExistence type="predicted"/>
<dbReference type="InterPro" id="IPR011501">
    <property type="entry name" value="Noc3_N"/>
</dbReference>
<evidence type="ECO:0000313" key="4">
    <source>
        <dbReference type="Proteomes" id="UP000215902"/>
    </source>
</evidence>
<feature type="compositionally biased region" description="Basic residues" evidence="1">
    <location>
        <begin position="715"/>
        <end position="725"/>
    </location>
</feature>
<feature type="compositionally biased region" description="Polar residues" evidence="1">
    <location>
        <begin position="682"/>
        <end position="692"/>
    </location>
</feature>
<feature type="compositionally biased region" description="Acidic residues" evidence="1">
    <location>
        <begin position="668"/>
        <end position="678"/>
    </location>
</feature>
<dbReference type="OrthoDB" id="10263597at2759"/>
<dbReference type="EMBL" id="NIVC01001284">
    <property type="protein sequence ID" value="PAA69845.1"/>
    <property type="molecule type" value="Genomic_DNA"/>
</dbReference>
<evidence type="ECO:0000313" key="3">
    <source>
        <dbReference type="EMBL" id="PAA69845.1"/>
    </source>
</evidence>
<gene>
    <name evidence="3" type="ORF">BOX15_Mlig024303g1</name>
</gene>
<sequence>CYVYNKPIMPGGPAKRMKLLLPIKTSHGQLIAQSREEAIEDHQAVDDNVESDAESNVASGSDEGINLMPDSDADELIDHNETAGQDLTPVEQMALEESKAKEMRINIANHAQTVMDNPQENVGHLRKLRLLLADPLCQARPLLADYIVVSLCEVFKDILPSYKIRLATDTEKSQLAKKETKRLRAFEETLLLNYRKYLALLRQAMCKQQATNSSKTAKDKKLSGWRRKRKRAAEKDEAELAYSNRNVAIRCLSQLLANHPNFNESSELIAWLTPCLQSRSAEISSLACSAFRQLFVEDRAGEASLRAVKAACRVAVAAGAKVHADLLDVLTSVRLDLPPPTKDQSAPGNQRLTHQQKLAKLSRKERRQGKRSADATRGLEELRHQESAATRARLQQRCAELLLHLYLRVLRAKPGARALTSALTGLARLSLRVNLDLLPDLFSALQALLDWPDLSTAHSVEVVRTALALLSGEGEALTLDPRRFYLHLYKRLPRLVRHHPDLAPSLSQTLLAALADRRRHLPPMRPVNFLRRLLDSICQTALLNGNGSSATEASLTCLLTCAARLLAVFPRAQRLLEPADDVDDAEAAATAAGQLVLATDDDPDLGGLSCQSCEPLLRKLASGSNQVASHSIRQLASLLLKQNFSAIHAASAGGRGGDLSLGRAPADNCDDDEEEHDDQVEKSSTARSGRQSKFSKKARQQRGNNSKQKQQQKFGSKKSSVRKKISGGGRGGSRGGKRRR</sequence>
<dbReference type="STRING" id="282301.A0A267F7T4"/>
<name>A0A267F7T4_9PLAT</name>
<dbReference type="InterPro" id="IPR016024">
    <property type="entry name" value="ARM-type_fold"/>
</dbReference>
<reference evidence="3 4" key="1">
    <citation type="submission" date="2017-06" db="EMBL/GenBank/DDBJ databases">
        <title>A platform for efficient transgenesis in Macrostomum lignano, a flatworm model organism for stem cell research.</title>
        <authorList>
            <person name="Berezikov E."/>
        </authorList>
    </citation>
    <scope>NUCLEOTIDE SEQUENCE [LARGE SCALE GENOMIC DNA]</scope>
    <source>
        <strain evidence="3">DV1</strain>
        <tissue evidence="3">Whole organism</tissue>
    </source>
</reference>
<dbReference type="GO" id="GO:0006270">
    <property type="term" value="P:DNA replication initiation"/>
    <property type="evidence" value="ECO:0007669"/>
    <property type="project" value="TreeGrafter"/>
</dbReference>
<feature type="region of interest" description="Disordered" evidence="1">
    <location>
        <begin position="47"/>
        <end position="66"/>
    </location>
</feature>
<dbReference type="AlphaFoldDB" id="A0A267F7T4"/>
<feature type="region of interest" description="Disordered" evidence="1">
    <location>
        <begin position="211"/>
        <end position="230"/>
    </location>
</feature>
<feature type="compositionally biased region" description="Low complexity" evidence="1">
    <location>
        <begin position="701"/>
        <end position="714"/>
    </location>
</feature>
<feature type="compositionally biased region" description="Basic residues" evidence="1">
    <location>
        <begin position="360"/>
        <end position="370"/>
    </location>
</feature>
<evidence type="ECO:0000259" key="2">
    <source>
        <dbReference type="Pfam" id="PF07540"/>
    </source>
</evidence>
<feature type="non-terminal residue" evidence="3">
    <location>
        <position position="1"/>
    </location>
</feature>
<dbReference type="InterPro" id="IPR016903">
    <property type="entry name" value="Nucleolar_cplx-assoc_3"/>
</dbReference>
<feature type="region of interest" description="Disordered" evidence="1">
    <location>
        <begin position="338"/>
        <end position="379"/>
    </location>
</feature>
<dbReference type="PANTHER" id="PTHR14428">
    <property type="entry name" value="NUCLEOLAR COMPLEX PROTEIN 3"/>
    <property type="match status" value="1"/>
</dbReference>
<feature type="compositionally biased region" description="Polar residues" evidence="1">
    <location>
        <begin position="342"/>
        <end position="356"/>
    </location>
</feature>
<evidence type="ECO:0000256" key="1">
    <source>
        <dbReference type="SAM" id="MobiDB-lite"/>
    </source>
</evidence>